<dbReference type="InterPro" id="IPR048262">
    <property type="entry name" value="BRCA2_OB_2_dom"/>
</dbReference>
<dbReference type="PANTHER" id="PTHR11289">
    <property type="entry name" value="BREAST CANCER TYPE 2 SUSCEPTIBILITY PROTEIN BRCA2"/>
    <property type="match status" value="1"/>
</dbReference>
<dbReference type="Pfam" id="PF22687">
    <property type="entry name" value="BRCA2_TR2"/>
    <property type="match status" value="1"/>
</dbReference>
<feature type="region of interest" description="Disordered" evidence="6">
    <location>
        <begin position="898"/>
        <end position="924"/>
    </location>
</feature>
<feature type="compositionally biased region" description="Basic and acidic residues" evidence="6">
    <location>
        <begin position="1927"/>
        <end position="1939"/>
    </location>
</feature>
<evidence type="ECO:0000313" key="8">
    <source>
        <dbReference type="EMBL" id="KAK9521119.1"/>
    </source>
</evidence>
<dbReference type="SUPFAM" id="SSF81872">
    <property type="entry name" value="BRCA2 helical domain"/>
    <property type="match status" value="1"/>
</dbReference>
<feature type="region of interest" description="Disordered" evidence="6">
    <location>
        <begin position="736"/>
        <end position="755"/>
    </location>
</feature>
<dbReference type="SUPFAM" id="SSF81878">
    <property type="entry name" value="BRCA2 tower domain"/>
    <property type="match status" value="1"/>
</dbReference>
<keyword evidence="3" id="KW-0238">DNA-binding</keyword>
<feature type="region of interest" description="Disordered" evidence="6">
    <location>
        <begin position="548"/>
        <end position="719"/>
    </location>
</feature>
<dbReference type="SUPFAM" id="SSF50249">
    <property type="entry name" value="Nucleic acid-binding proteins"/>
    <property type="match status" value="3"/>
</dbReference>
<feature type="region of interest" description="Disordered" evidence="6">
    <location>
        <begin position="1958"/>
        <end position="1977"/>
    </location>
</feature>
<dbReference type="InterPro" id="IPR012340">
    <property type="entry name" value="NA-bd_OB-fold"/>
</dbReference>
<dbReference type="Pfam" id="PF09121">
    <property type="entry name" value="Tower"/>
    <property type="match status" value="1"/>
</dbReference>
<feature type="region of interest" description="Disordered" evidence="6">
    <location>
        <begin position="766"/>
        <end position="786"/>
    </location>
</feature>
<dbReference type="Pfam" id="PF00634">
    <property type="entry name" value="BRCA2"/>
    <property type="match status" value="6"/>
</dbReference>
<keyword evidence="1" id="KW-0677">Repeat</keyword>
<feature type="compositionally biased region" description="Basic and acidic residues" evidence="6">
    <location>
        <begin position="557"/>
        <end position="567"/>
    </location>
</feature>
<dbReference type="CDD" id="cd04494">
    <property type="entry name" value="BRCA2DBD_OB2"/>
    <property type="match status" value="1"/>
</dbReference>
<dbReference type="InterPro" id="IPR002093">
    <property type="entry name" value="BRCA2_repeat"/>
</dbReference>
<feature type="compositionally biased region" description="Basic and acidic residues" evidence="6">
    <location>
        <begin position="992"/>
        <end position="1006"/>
    </location>
</feature>
<keyword evidence="9" id="KW-1185">Reference proteome</keyword>
<evidence type="ECO:0000256" key="5">
    <source>
        <dbReference type="ARBA" id="ARBA00023204"/>
    </source>
</evidence>
<dbReference type="PIRSF" id="PIRSF002397">
    <property type="entry name" value="BRCA2"/>
    <property type="match status" value="1"/>
</dbReference>
<dbReference type="GO" id="GO:0006355">
    <property type="term" value="P:regulation of DNA-templated transcription"/>
    <property type="evidence" value="ECO:0007669"/>
    <property type="project" value="TreeGrafter"/>
</dbReference>
<feature type="domain" description="Tower" evidence="7">
    <location>
        <begin position="2520"/>
        <end position="2561"/>
    </location>
</feature>
<feature type="region of interest" description="Disordered" evidence="6">
    <location>
        <begin position="1741"/>
        <end position="1771"/>
    </location>
</feature>
<gene>
    <name evidence="8" type="ORF">VZT92_020954</name>
</gene>
<feature type="region of interest" description="Disordered" evidence="6">
    <location>
        <begin position="1911"/>
        <end position="1951"/>
    </location>
</feature>
<feature type="compositionally biased region" description="Polar residues" evidence="6">
    <location>
        <begin position="905"/>
        <end position="922"/>
    </location>
</feature>
<keyword evidence="2" id="KW-0227">DNA damage</keyword>
<name>A0AAW1EF51_ZOAVI</name>
<dbReference type="Pfam" id="PF09103">
    <property type="entry name" value="BRCA-2_OB1"/>
    <property type="match status" value="1"/>
</dbReference>
<evidence type="ECO:0000313" key="9">
    <source>
        <dbReference type="Proteomes" id="UP001488805"/>
    </source>
</evidence>
<dbReference type="GO" id="GO:0005634">
    <property type="term" value="C:nucleus"/>
    <property type="evidence" value="ECO:0007669"/>
    <property type="project" value="TreeGrafter"/>
</dbReference>
<protein>
    <recommendedName>
        <fullName evidence="7">Tower domain-containing protein</fullName>
    </recommendedName>
</protein>
<dbReference type="InterPro" id="IPR036315">
    <property type="entry name" value="BRCA2_hlx_sf"/>
</dbReference>
<dbReference type="InterPro" id="IPR015188">
    <property type="entry name" value="BRCA2_OB_3"/>
</dbReference>
<feature type="compositionally biased region" description="Basic and acidic residues" evidence="6">
    <location>
        <begin position="1698"/>
        <end position="1707"/>
    </location>
</feature>
<dbReference type="Pfam" id="PF09104">
    <property type="entry name" value="BRCA-2_OB3"/>
    <property type="match status" value="1"/>
</dbReference>
<feature type="region of interest" description="Disordered" evidence="6">
    <location>
        <begin position="2564"/>
        <end position="2591"/>
    </location>
</feature>
<feature type="region of interest" description="Disordered" evidence="6">
    <location>
        <begin position="2974"/>
        <end position="3000"/>
    </location>
</feature>
<feature type="compositionally biased region" description="Polar residues" evidence="6">
    <location>
        <begin position="2087"/>
        <end position="2106"/>
    </location>
</feature>
<feature type="region of interest" description="Disordered" evidence="6">
    <location>
        <begin position="437"/>
        <end position="457"/>
    </location>
</feature>
<dbReference type="Gene3D" id="6.10.70.10">
    <property type="match status" value="1"/>
</dbReference>
<dbReference type="InterPro" id="IPR015187">
    <property type="entry name" value="BRCA2_OB_1"/>
</dbReference>
<evidence type="ECO:0000256" key="4">
    <source>
        <dbReference type="ARBA" id="ARBA00023172"/>
    </source>
</evidence>
<dbReference type="EMBL" id="JBCEZU010000329">
    <property type="protein sequence ID" value="KAK9521119.1"/>
    <property type="molecule type" value="Genomic_DNA"/>
</dbReference>
<accession>A0AAW1EF51</accession>
<dbReference type="InterPro" id="IPR055077">
    <property type="entry name" value="BRCA2_TR2"/>
</dbReference>
<dbReference type="SMART" id="SM01341">
    <property type="entry name" value="Tower"/>
    <property type="match status" value="1"/>
</dbReference>
<evidence type="ECO:0000256" key="1">
    <source>
        <dbReference type="ARBA" id="ARBA00022737"/>
    </source>
</evidence>
<feature type="compositionally biased region" description="Polar residues" evidence="6">
    <location>
        <begin position="982"/>
        <end position="991"/>
    </location>
</feature>
<dbReference type="PROSITE" id="PS50138">
    <property type="entry name" value="BRCA2_REPEAT"/>
    <property type="match status" value="11"/>
</dbReference>
<keyword evidence="4" id="KW-0233">DNA recombination</keyword>
<proteinExistence type="predicted"/>
<dbReference type="CDD" id="cd04493">
    <property type="entry name" value="BRCA2DBD_OB1"/>
    <property type="match status" value="1"/>
</dbReference>
<dbReference type="GO" id="GO:0003677">
    <property type="term" value="F:DNA binding"/>
    <property type="evidence" value="ECO:0007669"/>
    <property type="project" value="UniProtKB-KW"/>
</dbReference>
<feature type="compositionally biased region" description="Polar residues" evidence="6">
    <location>
        <begin position="2981"/>
        <end position="2991"/>
    </location>
</feature>
<dbReference type="Pfam" id="PF09169">
    <property type="entry name" value="BRCA-2_helical"/>
    <property type="match status" value="1"/>
</dbReference>
<feature type="region of interest" description="Disordered" evidence="6">
    <location>
        <begin position="1692"/>
        <end position="1719"/>
    </location>
</feature>
<evidence type="ECO:0000256" key="2">
    <source>
        <dbReference type="ARBA" id="ARBA00022763"/>
    </source>
</evidence>
<dbReference type="GO" id="GO:0000724">
    <property type="term" value="P:double-strand break repair via homologous recombination"/>
    <property type="evidence" value="ECO:0007669"/>
    <property type="project" value="InterPro"/>
</dbReference>
<dbReference type="Gene3D" id="2.40.50.140">
    <property type="entry name" value="Nucleic acid-binding proteins"/>
    <property type="match status" value="3"/>
</dbReference>
<evidence type="ECO:0000256" key="3">
    <source>
        <dbReference type="ARBA" id="ARBA00023125"/>
    </source>
</evidence>
<dbReference type="Pfam" id="PF21318">
    <property type="entry name" value="BRCA2DBD_OB2"/>
    <property type="match status" value="1"/>
</dbReference>
<feature type="region of interest" description="Disordered" evidence="6">
    <location>
        <begin position="2012"/>
        <end position="2033"/>
    </location>
</feature>
<feature type="compositionally biased region" description="Polar residues" evidence="6">
    <location>
        <begin position="318"/>
        <end position="337"/>
    </location>
</feature>
<dbReference type="CDD" id="cd04495">
    <property type="entry name" value="BRCA2DBD_OB3"/>
    <property type="match status" value="1"/>
</dbReference>
<feature type="compositionally biased region" description="Polar residues" evidence="6">
    <location>
        <begin position="686"/>
        <end position="695"/>
    </location>
</feature>
<keyword evidence="5" id="KW-0234">DNA repair</keyword>
<feature type="region of interest" description="Disordered" evidence="6">
    <location>
        <begin position="394"/>
        <end position="416"/>
    </location>
</feature>
<feature type="region of interest" description="Disordered" evidence="6">
    <location>
        <begin position="2046"/>
        <end position="2107"/>
    </location>
</feature>
<feature type="region of interest" description="Disordered" evidence="6">
    <location>
        <begin position="982"/>
        <end position="1046"/>
    </location>
</feature>
<dbReference type="InterPro" id="IPR015525">
    <property type="entry name" value="BRCA2"/>
</dbReference>
<organism evidence="8 9">
    <name type="scientific">Zoarces viviparus</name>
    <name type="common">Viviparous eelpout</name>
    <name type="synonym">Blennius viviparus</name>
    <dbReference type="NCBI Taxonomy" id="48416"/>
    <lineage>
        <taxon>Eukaryota</taxon>
        <taxon>Metazoa</taxon>
        <taxon>Chordata</taxon>
        <taxon>Craniata</taxon>
        <taxon>Vertebrata</taxon>
        <taxon>Euteleostomi</taxon>
        <taxon>Actinopterygii</taxon>
        <taxon>Neopterygii</taxon>
        <taxon>Teleostei</taxon>
        <taxon>Neoteleostei</taxon>
        <taxon>Acanthomorphata</taxon>
        <taxon>Eupercaria</taxon>
        <taxon>Perciformes</taxon>
        <taxon>Cottioidei</taxon>
        <taxon>Zoarcales</taxon>
        <taxon>Zoarcidae</taxon>
        <taxon>Zoarcinae</taxon>
        <taxon>Zoarces</taxon>
    </lineage>
</organism>
<evidence type="ECO:0000259" key="7">
    <source>
        <dbReference type="SMART" id="SM01341"/>
    </source>
</evidence>
<comment type="caution">
    <text evidence="8">The sequence shown here is derived from an EMBL/GenBank/DDBJ whole genome shotgun (WGS) entry which is preliminary data.</text>
</comment>
<evidence type="ECO:0000256" key="6">
    <source>
        <dbReference type="SAM" id="MobiDB-lite"/>
    </source>
</evidence>
<sequence length="3031" mass="330167">MDLPSKNMYETFKDEIWKDLGALDPDWFETLTSQIFTEGNVSDQDDLCGNQEANFKPPFDKTAADSQMFSTPKVFRHRRVVSPETEDEQSFTGEREKETLPWATTQSPYLFQKSKEWIPGAKYGSFHPRSQDRFDLLHTPHKSPVSYGKQMSECLGAQLHPDISWTSSLNTPSAVPSTLILSKNDDSPLPVSISADRNVVFVRKLFPSLSNASRVGAVSPKNNDLPTILQGAVSPEAVQNTESHDSPHSSLNHSDLVWKQTLPDAIEDAEIRRTVASVLDGAENVLSMFFTNSSSALRKVKTDRTKRKHIIPTKEHGCSSTDVSSTNNAASSKQITADQHPGRLPSPPPVKTVESGITQWSPLSLSELPPCTVQTSCHDDSPALQVQNNIPTEHLQHDSDSGQLVDRPPMKHTDSGFTKKKRTFVYTVETSKLQVQGKETQCPRMDSSPAVPDSGQEVNVKRLKAPDEADCCSIGMNEMQKRGNLPVDVNLRPSVQAKIQDLDMSQLCKDFAQDFSQMSDPCKVSKVPEDAPGNGFSPSACLSAMKRAKQKAMQAKPHRDGAGDRRHVSAAHQNNTINEGTIGDSGFQSAAADSAHGTAPSFVLPSSEIGGRQRADKQRAAPVTSTNKGNGKAHLDDILQAAETDAKRPSAIGGSQTLGPGRESELHIESTSARRPSSAKEAVENGNRSSLNGQARGNLPEKTVSLPSVHPSGFKTASNKGIRISSTNLERAKRLFEETEGERTSSDRPTKCAHDTKEEMIASPVSVKNPPAHSNQPRSASERNEDISCQLTASQRADVTELCTLLEEADSQFEFTQFKTEKPKQNCPDDAFSPLKVDRELDPHFLSGIDFDDSFGSEAAKAATVMPDETTSISDGKTIRKTSAVTCKSTDLLLSSVMKKENSSPEEVSTSSKHISEGSRSVMSAGPKKLDGAVHGETSKLQNTHPLMLGVGFKTAAGNVLRVSKKCLGKARALFADLEENVVTSQTAPDKQSSETDAKRQPRRSVDNPTGNFLPHGEDDSTLTGCGNDAEGRAQGGSSNMKDRRVTGLRDEEAAKSLMNSKRDTVACQSGFQMATGKGISVSAKAMREADALFRDCDAIDSNAGVSVKHKESLEALPGSVSPEETLPTCGVQGMKVNFSKEPIGEFENVNAGPAARLTEVAQHNEDIHNLGFTKTPALTNPSSSATALSSLSCTTSENIGSSTINTLSSVGGFCTASGSKASMSADALKKAERLLNESRTPEDANKQLKRKEDALRTGHLCNQSQVSTPRSGAFQTASGKGVAISSAALKKAKLLLSECDEVEDHIFVKPTHSKMPVPGPTPRNSGFLAASGKQVAFSSEALQKAKALFSDIGFNAEIPAVPDARNGDETRDNADGTERTHCGFTTAGGAKVHVSQKDLSKAKHLLTGFDDGSISATAMQEADAFFEDCDMMDGNDGMLVKQKKSKAPVCGSGSEKKKLSKCEEDQRLDRNVSEELGGGRTEFETVNMGLVENHEKMHPDDVESHKGVFKNTFDFSNAAASHGNPSLVTKTLSPLLCTTSKNSSSSAMNEMSKAGGFCTASGKKVSVSDDAMTKAKSLLNESATFEDTNGQLKQKENTFPPQSGGFQTASGKGVAVSSAALKKAKTLLSECDEVEDHIFVKPTHSKMPVPGPTPRNSGFLAASGKQVAFSSEALQKAKALFSDIGFNAEIPAVPDARNGDETRDNAGDTEGTHCGFTTAGGAKVHVSQKDLSKAKEKLTDLADVERHDSNSTSPHDGKSDLSKVKGVKTPCNPTTARYKDRFSAPHVVTSLSSLQETHHENKTSVPRCIFIKDQEHADACRLREDKMTPPVLGNLHDGPVEEMSSVTQTSSRAGSMVKGPQVSSVLNFQSLNLSDCTETQQKFFAQEALDCTKALLEDESLAAQSLSMTLENVPLQENPKSSPRSVEGRRGTDKRSIEDPDMTGQPPLKRRLLEEFDRTADGSTLHPEKSCPNGMMKDRRIFKYSVSLHPNITRPHANGKNNVETRLQNTTPTQYSGESRSAHSKKPAFVPPFLTNTKTERLKDNTRTPSAFVPPFKRQRPGVQESSSEPQVEEKEDKHHHPFVTPFNSNAYVPPTKKTQCTTGLTGHKSTEDVEAVASADNTSDKLMKNQKLPVGCGSEDTAAETSHVEDSLSTCQDIFQNLHNVELARDMQDMRIRKKKRQTIRPLPGSLFLTKTSGVRRIPLKAAVNGRPPARYTPKQLYGHGVHQHVCEISSETAESFRFSLKQFIKREAFLDGGGVQLADGGWLIPSKDGTAGKEEFHRALCDTPGVDPKLLCEGWVDNHYRWVVWKQASMERSFPETMGSLCLTPEQVLLQLKYRYDVEVDHSRRPALRKIMEKDDTAAKTLVLCVCGVVSRGQTPNRRSFNDTKTPRGADAKVENPSAVVWLTDGWYAIKAQLDEPLTAMLHSGRVAVGGKLIIHGAQLVGSQEACSPLEAPESLMLKICTNSSRPARWDAKLGFHKDPRPFLLPVACLYSSGGPVGCVDIVVLRSYPIQWMERKPDGGVVFRSVRAEEKEARRYNGLKQKAMEILFAKIQEEFEKEDKGNNKPQCRRRSVSRQGVASLQGGEELHEAVGDDPAYLEAHLSEQQLETLRAYRCSLMEKKQADLQDRYRRALESAEDSEGSCPKRDVTPVWRLCVADSTDQSSTVYQLNLWRPSSDLQSFLKEGCRYKAYNLTTSDGKKHGGSTNVQLTGTKKTQFQDLQASQEWLSTHFQPRVSTCFVDLQNPEFQSLCGEVDLTGYVISIIDGQGFSPAFYLADGKLDFVKVRCFSSFAQSGLEDLVKPRVLLTLSNLQLRGQSTSPTPVVFAGDLTIFSTNPKEGHLQESLGQNRNLVQSQENFFLIAEEKLSYLVTSDGLRSISSPALQTRATAFTTVRRQDTKTSVTSQLPVRSLGSFTPVSRKPPAANCSTEKDPIGVKRRRALDYLSRIPSPPPVLHLDPVASPCVNKTFNPPRRSGTPSTLKTVQTPAHKPVNSPVEDEWVNDEELAMIDTQALHVGDLLQVHKTV</sequence>
<reference evidence="8 9" key="1">
    <citation type="journal article" date="2024" name="Genome Biol. Evol.">
        <title>Chromosome-level genome assembly of the viviparous eelpout Zoarces viviparus.</title>
        <authorList>
            <person name="Fuhrmann N."/>
            <person name="Brasseur M.V."/>
            <person name="Bakowski C.E."/>
            <person name="Podsiadlowski L."/>
            <person name="Prost S."/>
            <person name="Krehenwinkel H."/>
            <person name="Mayer C."/>
        </authorList>
    </citation>
    <scope>NUCLEOTIDE SEQUENCE [LARGE SCALE GENOMIC DNA]</scope>
    <source>
        <strain evidence="8">NO-MEL_2022_Ind0_liver</strain>
    </source>
</reference>
<feature type="compositionally biased region" description="Basic and acidic residues" evidence="6">
    <location>
        <begin position="1741"/>
        <end position="1764"/>
    </location>
</feature>
<dbReference type="InterPro" id="IPR015205">
    <property type="entry name" value="Tower_dom"/>
</dbReference>
<dbReference type="InterPro" id="IPR015252">
    <property type="entry name" value="BRCA2_hlx"/>
</dbReference>
<dbReference type="PANTHER" id="PTHR11289:SF0">
    <property type="entry name" value="BREAST CANCER TYPE 2 SUSCEPTIBILITY PROTEIN"/>
    <property type="match status" value="1"/>
</dbReference>
<feature type="region of interest" description="Disordered" evidence="6">
    <location>
        <begin position="304"/>
        <end position="356"/>
    </location>
</feature>
<dbReference type="Proteomes" id="UP001488805">
    <property type="component" value="Unassembled WGS sequence"/>
</dbReference>